<dbReference type="GO" id="GO:0008654">
    <property type="term" value="P:phospholipid biosynthetic process"/>
    <property type="evidence" value="ECO:0007669"/>
    <property type="project" value="TreeGrafter"/>
</dbReference>
<dbReference type="OrthoDB" id="9803035at2"/>
<evidence type="ECO:0000313" key="4">
    <source>
        <dbReference type="Proteomes" id="UP000180235"/>
    </source>
</evidence>
<dbReference type="CDD" id="cd07989">
    <property type="entry name" value="LPLAT_AGPAT-like"/>
    <property type="match status" value="1"/>
</dbReference>
<sequence length="222" mass="24686">MNNAPRLSPWLTGVAYYLGKYFIFPLYFGRIAITGREQIPKQGALLVTPTHRSRWDAVLVPLSVGWLVSGRHLYFMVAAEEVRGGQGWWIRRLGGFPVQRQKPGRETLTTAIALLSRGDSLVVFPEGKISRDGTLLPLKPGSVHLALQAVQQNPELILHILPIHLQYSHPYQPWRTQVTINIGSPLRVVAPAGQPLRRATLDLTATLHQSLTALGESLHHPP</sequence>
<dbReference type="PANTHER" id="PTHR31605">
    <property type="entry name" value="GLYCEROL-3-PHOSPHATE O-ACYLTRANSFERASE 1"/>
    <property type="match status" value="1"/>
</dbReference>
<keyword evidence="3" id="KW-0808">Transferase</keyword>
<dbReference type="SUPFAM" id="SSF69593">
    <property type="entry name" value="Glycerol-3-phosphate (1)-acyltransferase"/>
    <property type="match status" value="1"/>
</dbReference>
<dbReference type="Proteomes" id="UP000180235">
    <property type="component" value="Chromosome"/>
</dbReference>
<dbReference type="PANTHER" id="PTHR31605:SF0">
    <property type="entry name" value="GLYCEROL-3-PHOSPHATE O-ACYLTRANSFERASE 1"/>
    <property type="match status" value="1"/>
</dbReference>
<gene>
    <name evidence="3" type="ORF">GlitD10_0310</name>
</gene>
<dbReference type="GO" id="GO:0004366">
    <property type="term" value="F:glycerol-3-phosphate O-acyltransferase activity"/>
    <property type="evidence" value="ECO:0007669"/>
    <property type="project" value="TreeGrafter"/>
</dbReference>
<dbReference type="InterPro" id="IPR052744">
    <property type="entry name" value="GPAT/DAPAT"/>
</dbReference>
<keyword evidence="1" id="KW-0812">Transmembrane</keyword>
<reference evidence="3 4" key="1">
    <citation type="submission" date="2016-10" db="EMBL/GenBank/DDBJ databases">
        <title>Description of Gloeomargarita lithophora gen. nov., sp. nov., a thylakoid-bearing basal-branching cyanobacterium with intracellular carbonates, and proposal for Gloeomargaritales ord. nov.</title>
        <authorList>
            <person name="Moreira D."/>
            <person name="Tavera R."/>
            <person name="Benzerara K."/>
            <person name="Skouri-Panet F."/>
            <person name="Couradeau E."/>
            <person name="Gerard E."/>
            <person name="Loussert C."/>
            <person name="Novelo E."/>
            <person name="Zivanovic Y."/>
            <person name="Lopez-Garcia P."/>
        </authorList>
    </citation>
    <scope>NUCLEOTIDE SEQUENCE [LARGE SCALE GENOMIC DNA]</scope>
    <source>
        <strain evidence="3 4">D10</strain>
    </source>
</reference>
<dbReference type="Pfam" id="PF01553">
    <property type="entry name" value="Acyltransferase"/>
    <property type="match status" value="1"/>
</dbReference>
<dbReference type="EMBL" id="CP017675">
    <property type="protein sequence ID" value="APB32617.1"/>
    <property type="molecule type" value="Genomic_DNA"/>
</dbReference>
<feature type="transmembrane region" description="Helical" evidence="1">
    <location>
        <begin position="14"/>
        <end position="33"/>
    </location>
</feature>
<accession>A0A1J0A9P5</accession>
<dbReference type="GO" id="GO:0016287">
    <property type="term" value="F:glycerone-phosphate O-acyltransferase activity"/>
    <property type="evidence" value="ECO:0007669"/>
    <property type="project" value="TreeGrafter"/>
</dbReference>
<dbReference type="STRING" id="1188229.GlitD10_0310"/>
<protein>
    <submittedName>
        <fullName evidence="3">1-acyl-sn-glycerol-3-phosphate acyltransferase</fullName>
    </submittedName>
</protein>
<proteinExistence type="predicted"/>
<keyword evidence="4" id="KW-1185">Reference proteome</keyword>
<dbReference type="RefSeq" id="WP_071453326.1">
    <property type="nucleotide sequence ID" value="NZ_CP017675.1"/>
</dbReference>
<dbReference type="InterPro" id="IPR002123">
    <property type="entry name" value="Plipid/glycerol_acylTrfase"/>
</dbReference>
<feature type="domain" description="Phospholipid/glycerol acyltransferase" evidence="2">
    <location>
        <begin position="45"/>
        <end position="168"/>
    </location>
</feature>
<evidence type="ECO:0000259" key="2">
    <source>
        <dbReference type="SMART" id="SM00563"/>
    </source>
</evidence>
<dbReference type="KEGG" id="glt:GlitD10_0310"/>
<organism evidence="3 4">
    <name type="scientific">Gloeomargarita lithophora Alchichica-D10</name>
    <dbReference type="NCBI Taxonomy" id="1188229"/>
    <lineage>
        <taxon>Bacteria</taxon>
        <taxon>Bacillati</taxon>
        <taxon>Cyanobacteriota</taxon>
        <taxon>Cyanophyceae</taxon>
        <taxon>Gloeomargaritales</taxon>
        <taxon>Gloeomargaritaceae</taxon>
        <taxon>Gloeomargarita</taxon>
    </lineage>
</organism>
<keyword evidence="1" id="KW-0472">Membrane</keyword>
<keyword evidence="3" id="KW-0012">Acyltransferase</keyword>
<evidence type="ECO:0000256" key="1">
    <source>
        <dbReference type="SAM" id="Phobius"/>
    </source>
</evidence>
<name>A0A1J0A9P5_9CYAN</name>
<dbReference type="SMART" id="SM00563">
    <property type="entry name" value="PlsC"/>
    <property type="match status" value="1"/>
</dbReference>
<evidence type="ECO:0000313" key="3">
    <source>
        <dbReference type="EMBL" id="APB32617.1"/>
    </source>
</evidence>
<dbReference type="AlphaFoldDB" id="A0A1J0A9P5"/>
<keyword evidence="1" id="KW-1133">Transmembrane helix</keyword>